<dbReference type="AlphaFoldDB" id="A0A834XYF6"/>
<evidence type="ECO:0000313" key="7">
    <source>
        <dbReference type="EMBL" id="KAF7994551.1"/>
    </source>
</evidence>
<evidence type="ECO:0000256" key="1">
    <source>
        <dbReference type="ARBA" id="ARBA00004443"/>
    </source>
</evidence>
<keyword evidence="8" id="KW-1185">Reference proteome</keyword>
<dbReference type="PANTHER" id="PTHR31107:SF2">
    <property type="entry name" value="CYTOCHROME C OXIDASE ASSEMBLY FACTOR 8"/>
    <property type="match status" value="1"/>
</dbReference>
<dbReference type="EMBL" id="JACMRX010000002">
    <property type="protein sequence ID" value="KAF7994551.1"/>
    <property type="molecule type" value="Genomic_DNA"/>
</dbReference>
<evidence type="ECO:0000256" key="3">
    <source>
        <dbReference type="ARBA" id="ARBA00022792"/>
    </source>
</evidence>
<gene>
    <name evidence="7" type="ORF">HCN44_004023</name>
</gene>
<dbReference type="Proteomes" id="UP000639338">
    <property type="component" value="Unassembled WGS sequence"/>
</dbReference>
<comment type="subcellular location">
    <subcellularLocation>
        <location evidence="1">Mitochondrion inner membrane</location>
        <topology evidence="1">Peripheral membrane protein</topology>
        <orientation evidence="1">Matrix side</orientation>
    </subcellularLocation>
</comment>
<evidence type="ECO:0000256" key="2">
    <source>
        <dbReference type="ARBA" id="ARBA00005453"/>
    </source>
</evidence>
<proteinExistence type="inferred from homology"/>
<evidence type="ECO:0000256" key="6">
    <source>
        <dbReference type="ARBA" id="ARBA00023136"/>
    </source>
</evidence>
<name>A0A834XYF6_APHGI</name>
<dbReference type="PANTHER" id="PTHR31107">
    <property type="entry name" value="APOPTOGENIC PROTEIN 1, MITOCHONDRIAL"/>
    <property type="match status" value="1"/>
</dbReference>
<organism evidence="7 8">
    <name type="scientific">Aphidius gifuensis</name>
    <name type="common">Parasitoid wasp</name>
    <dbReference type="NCBI Taxonomy" id="684658"/>
    <lineage>
        <taxon>Eukaryota</taxon>
        <taxon>Metazoa</taxon>
        <taxon>Ecdysozoa</taxon>
        <taxon>Arthropoda</taxon>
        <taxon>Hexapoda</taxon>
        <taxon>Insecta</taxon>
        <taxon>Pterygota</taxon>
        <taxon>Neoptera</taxon>
        <taxon>Endopterygota</taxon>
        <taxon>Hymenoptera</taxon>
        <taxon>Apocrita</taxon>
        <taxon>Ichneumonoidea</taxon>
        <taxon>Braconidae</taxon>
        <taxon>Aphidiinae</taxon>
        <taxon>Aphidius</taxon>
    </lineage>
</organism>
<dbReference type="GO" id="GO:0005743">
    <property type="term" value="C:mitochondrial inner membrane"/>
    <property type="evidence" value="ECO:0007669"/>
    <property type="project" value="UniProtKB-SubCell"/>
</dbReference>
<keyword evidence="4" id="KW-0809">Transit peptide</keyword>
<keyword evidence="5" id="KW-0496">Mitochondrion</keyword>
<sequence>MMSYQKLKHLQIIKQSYSKLTNHNLKATEQVPEPGDVDKIGPADDISNLRKIIFKKNDNETETEKLYREARDKTQKWNHKFWSDHNTKFTTERKEFQKKLMVNGKDSVTADEMSVFYKNFLDKNWKNHIDYNISWYKQNLKILILEIKVRLSKLKFK</sequence>
<dbReference type="GO" id="GO:0097193">
    <property type="term" value="P:intrinsic apoptotic signaling pathway"/>
    <property type="evidence" value="ECO:0007669"/>
    <property type="project" value="InterPro"/>
</dbReference>
<comment type="similarity">
    <text evidence="2">Belongs to the COA8 family.</text>
</comment>
<dbReference type="Pfam" id="PF10231">
    <property type="entry name" value="COA8"/>
    <property type="match status" value="1"/>
</dbReference>
<accession>A0A834XYF6</accession>
<comment type="caution">
    <text evidence="7">The sequence shown here is derived from an EMBL/GenBank/DDBJ whole genome shotgun (WGS) entry which is preliminary data.</text>
</comment>
<protein>
    <submittedName>
        <fullName evidence="7">Uncharacterized protein</fullName>
    </submittedName>
</protein>
<evidence type="ECO:0000256" key="5">
    <source>
        <dbReference type="ARBA" id="ARBA00023128"/>
    </source>
</evidence>
<keyword evidence="3" id="KW-0999">Mitochondrion inner membrane</keyword>
<dbReference type="InterPro" id="IPR018796">
    <property type="entry name" value="COA8"/>
</dbReference>
<keyword evidence="6" id="KW-0472">Membrane</keyword>
<reference evidence="7 8" key="1">
    <citation type="submission" date="2020-08" db="EMBL/GenBank/DDBJ databases">
        <title>Aphidius gifuensis genome sequencing and assembly.</title>
        <authorList>
            <person name="Du Z."/>
        </authorList>
    </citation>
    <scope>NUCLEOTIDE SEQUENCE [LARGE SCALE GENOMIC DNA]</scope>
    <source>
        <strain evidence="7">YNYX2018</strain>
        <tissue evidence="7">Adults</tissue>
    </source>
</reference>
<evidence type="ECO:0000256" key="4">
    <source>
        <dbReference type="ARBA" id="ARBA00022946"/>
    </source>
</evidence>
<evidence type="ECO:0000313" key="8">
    <source>
        <dbReference type="Proteomes" id="UP000639338"/>
    </source>
</evidence>
<dbReference type="OrthoDB" id="6246201at2759"/>